<sequence>MRRRETRRSTVRYESVSVVTCALTGGVHTPSMSPALPISADDMIRQGKDAVAAGAAVLHVHARNPIDGRPDPRPSTYEGFVPALHDETDAIINITTGGSTSMTLEERLAAAVHFEPELASLNLGSINFVFSAPAKRDREWKFDWERDYLLSSEDAIFSNTYRQIESTIKTLGDGCGTRFEFECYDVGHLYTLDHFAKRGVVKPPFLIQMVMGVQGGIGAEADHLLHLVRTADRLFGTDYYLSAFGAGRKQIPMATQSLLLGGNVRVGLEDNLFIGPGELAPDNASQVSKIVAIMAQLGVRAATPTEVRDLLHLKGRGNTRIAA</sequence>
<dbReference type="Gene3D" id="3.20.20.70">
    <property type="entry name" value="Aldolase class I"/>
    <property type="match status" value="1"/>
</dbReference>
<gene>
    <name evidence="5" type="ORF">AU252_00920</name>
</gene>
<evidence type="ECO:0000256" key="1">
    <source>
        <dbReference type="ARBA" id="ARBA00001947"/>
    </source>
</evidence>
<dbReference type="PANTHER" id="PTHR37418:SF2">
    <property type="entry name" value="3-KETO-5-AMINOHEXANOATE CLEAVAGE ENZYME"/>
    <property type="match status" value="1"/>
</dbReference>
<keyword evidence="2" id="KW-0808">Transferase</keyword>
<protein>
    <submittedName>
        <fullName evidence="5">3-keto-5-aminohexanoate cleavage protein</fullName>
    </submittedName>
</protein>
<evidence type="ECO:0000313" key="6">
    <source>
        <dbReference type="Proteomes" id="UP000065151"/>
    </source>
</evidence>
<dbReference type="PANTHER" id="PTHR37418">
    <property type="entry name" value="3-KETO-5-AMINOHEXANOATE CLEAVAGE ENZYME-RELATED"/>
    <property type="match status" value="1"/>
</dbReference>
<evidence type="ECO:0000256" key="3">
    <source>
        <dbReference type="ARBA" id="ARBA00022723"/>
    </source>
</evidence>
<proteinExistence type="predicted"/>
<evidence type="ECO:0000256" key="4">
    <source>
        <dbReference type="ARBA" id="ARBA00022833"/>
    </source>
</evidence>
<dbReference type="RefSeq" id="WP_058929117.1">
    <property type="nucleotide sequence ID" value="NZ_CP013747.1"/>
</dbReference>
<dbReference type="STRING" id="121292.AU252_00920"/>
<dbReference type="AlphaFoldDB" id="A0A0U3Q6H6"/>
<evidence type="ECO:0000256" key="2">
    <source>
        <dbReference type="ARBA" id="ARBA00022679"/>
    </source>
</evidence>
<dbReference type="KEGG" id="psul:AU252_00920"/>
<dbReference type="EMBL" id="CP013747">
    <property type="protein sequence ID" value="ALV39901.1"/>
    <property type="molecule type" value="Genomic_DNA"/>
</dbReference>
<dbReference type="Pfam" id="PF05853">
    <property type="entry name" value="BKACE"/>
    <property type="match status" value="1"/>
</dbReference>
<accession>A0A0U3Q6H6</accession>
<keyword evidence="4" id="KW-0862">Zinc</keyword>
<evidence type="ECO:0000313" key="5">
    <source>
        <dbReference type="EMBL" id="ALV39901.1"/>
    </source>
</evidence>
<dbReference type="GO" id="GO:0046872">
    <property type="term" value="F:metal ion binding"/>
    <property type="evidence" value="ECO:0007669"/>
    <property type="project" value="UniProtKB-KW"/>
</dbReference>
<dbReference type="Proteomes" id="UP000065151">
    <property type="component" value="Chromosome"/>
</dbReference>
<dbReference type="InterPro" id="IPR013785">
    <property type="entry name" value="Aldolase_TIM"/>
</dbReference>
<dbReference type="GO" id="GO:0043720">
    <property type="term" value="F:3-keto-5-aminohexanoate cleavage activity"/>
    <property type="evidence" value="ECO:0007669"/>
    <property type="project" value="InterPro"/>
</dbReference>
<dbReference type="InterPro" id="IPR008567">
    <property type="entry name" value="BKACE"/>
</dbReference>
<organism evidence="5">
    <name type="scientific">Pseudarthrobacter sulfonivorans</name>
    <dbReference type="NCBI Taxonomy" id="121292"/>
    <lineage>
        <taxon>Bacteria</taxon>
        <taxon>Bacillati</taxon>
        <taxon>Actinomycetota</taxon>
        <taxon>Actinomycetes</taxon>
        <taxon>Micrococcales</taxon>
        <taxon>Micrococcaceae</taxon>
        <taxon>Pseudarthrobacter</taxon>
    </lineage>
</organism>
<comment type="cofactor">
    <cofactor evidence="1">
        <name>Zn(2+)</name>
        <dbReference type="ChEBI" id="CHEBI:29105"/>
    </cofactor>
</comment>
<keyword evidence="3" id="KW-0479">Metal-binding</keyword>
<reference evidence="5 6" key="1">
    <citation type="submission" date="2015-12" db="EMBL/GenBank/DDBJ databases">
        <authorList>
            <person name="Shamseldin A."/>
            <person name="Moawad H."/>
            <person name="Abd El-Rahim W.M."/>
            <person name="Sadowsky M.J."/>
        </authorList>
    </citation>
    <scope>NUCLEOTIDE SEQUENCE [LARGE SCALE GENOMIC DNA]</scope>
    <source>
        <strain evidence="5 6">Ar51</strain>
    </source>
</reference>
<name>A0A0U3Q6H6_9MICC</name>